<feature type="compositionally biased region" description="Basic and acidic residues" evidence="1">
    <location>
        <begin position="39"/>
        <end position="55"/>
    </location>
</feature>
<feature type="compositionally biased region" description="Polar residues" evidence="1">
    <location>
        <begin position="1"/>
        <end position="24"/>
    </location>
</feature>
<feature type="region of interest" description="Disordered" evidence="1">
    <location>
        <begin position="89"/>
        <end position="112"/>
    </location>
</feature>
<feature type="region of interest" description="Disordered" evidence="1">
    <location>
        <begin position="1"/>
        <end position="55"/>
    </location>
</feature>
<feature type="compositionally biased region" description="Basic and acidic residues" evidence="1">
    <location>
        <begin position="89"/>
        <end position="99"/>
    </location>
</feature>
<proteinExistence type="predicted"/>
<name>A0AAD2HYJ7_9AGAR</name>
<dbReference type="Proteomes" id="UP001295794">
    <property type="component" value="Unassembled WGS sequence"/>
</dbReference>
<accession>A0AAD2HYJ7</accession>
<evidence type="ECO:0000313" key="2">
    <source>
        <dbReference type="EMBL" id="CAK5283504.1"/>
    </source>
</evidence>
<sequence>MSATFAIHSQSRTTSATDNSSDDPSTPALRVPAKSPNSQRDDCRETHALEEQTQHEHCEALVPCLRHGRRSKRDHERDVREEHFPWPDARHERRAREPASSETTLSTGEEGRGELVGRVGARLGHVVDEVSCEGHCARRVRLMKRQCGSYQTHLVRQCSRTTQIQQRTTCTASGMVYRPRLRPREFSQLVRPCPCLPRVKRRKKSQFVSENRAKANPPVTSGITEKKNTTARQNTKIAMARYTHCTVLSELTESPVCLKNT</sequence>
<evidence type="ECO:0000256" key="1">
    <source>
        <dbReference type="SAM" id="MobiDB-lite"/>
    </source>
</evidence>
<comment type="caution">
    <text evidence="2">The sequence shown here is derived from an EMBL/GenBank/DDBJ whole genome shotgun (WGS) entry which is preliminary data.</text>
</comment>
<protein>
    <submittedName>
        <fullName evidence="2">Uncharacterized protein</fullName>
    </submittedName>
</protein>
<reference evidence="2" key="1">
    <citation type="submission" date="2023-11" db="EMBL/GenBank/DDBJ databases">
        <authorList>
            <person name="De Vega J J."/>
            <person name="De Vega J J."/>
        </authorList>
    </citation>
    <scope>NUCLEOTIDE SEQUENCE</scope>
</reference>
<keyword evidence="3" id="KW-1185">Reference proteome</keyword>
<organism evidence="2 3">
    <name type="scientific">Mycena citricolor</name>
    <dbReference type="NCBI Taxonomy" id="2018698"/>
    <lineage>
        <taxon>Eukaryota</taxon>
        <taxon>Fungi</taxon>
        <taxon>Dikarya</taxon>
        <taxon>Basidiomycota</taxon>
        <taxon>Agaricomycotina</taxon>
        <taxon>Agaricomycetes</taxon>
        <taxon>Agaricomycetidae</taxon>
        <taxon>Agaricales</taxon>
        <taxon>Marasmiineae</taxon>
        <taxon>Mycenaceae</taxon>
        <taxon>Mycena</taxon>
    </lineage>
</organism>
<dbReference type="EMBL" id="CAVNYO010000467">
    <property type="protein sequence ID" value="CAK5283504.1"/>
    <property type="molecule type" value="Genomic_DNA"/>
</dbReference>
<evidence type="ECO:0000313" key="3">
    <source>
        <dbReference type="Proteomes" id="UP001295794"/>
    </source>
</evidence>
<gene>
    <name evidence="2" type="ORF">MYCIT1_LOCUS36070</name>
</gene>
<dbReference type="AlphaFoldDB" id="A0AAD2HYJ7"/>